<evidence type="ECO:0000256" key="5">
    <source>
        <dbReference type="ARBA" id="ARBA00022833"/>
    </source>
</evidence>
<keyword evidence="2" id="KW-0479">Metal-binding</keyword>
<dbReference type="SUPFAM" id="SSF57667">
    <property type="entry name" value="beta-beta-alpha zinc fingers"/>
    <property type="match status" value="3"/>
</dbReference>
<dbReference type="FunFam" id="3.30.160.60:FF:000340">
    <property type="entry name" value="zinc finger protein 473 isoform X1"/>
    <property type="match status" value="1"/>
</dbReference>
<dbReference type="PROSITE" id="PS50157">
    <property type="entry name" value="ZINC_FINGER_C2H2_2"/>
    <property type="match status" value="6"/>
</dbReference>
<organism evidence="10">
    <name type="scientific">Menopon gallinae</name>
    <name type="common">poultry shaft louse</name>
    <dbReference type="NCBI Taxonomy" id="328185"/>
    <lineage>
        <taxon>Eukaryota</taxon>
        <taxon>Metazoa</taxon>
        <taxon>Ecdysozoa</taxon>
        <taxon>Arthropoda</taxon>
        <taxon>Hexapoda</taxon>
        <taxon>Insecta</taxon>
        <taxon>Pterygota</taxon>
        <taxon>Neoptera</taxon>
        <taxon>Paraneoptera</taxon>
        <taxon>Psocodea</taxon>
        <taxon>Troctomorpha</taxon>
        <taxon>Phthiraptera</taxon>
        <taxon>Amblycera</taxon>
        <taxon>Menoponidae</taxon>
        <taxon>Menopon</taxon>
    </lineage>
</organism>
<gene>
    <name evidence="10" type="ORF">PYX00_004627</name>
</gene>
<feature type="domain" description="C2H2-type" evidence="9">
    <location>
        <begin position="493"/>
        <end position="520"/>
    </location>
</feature>
<dbReference type="FunFam" id="3.30.160.60:FF:001049">
    <property type="entry name" value="zinc finger protein 319"/>
    <property type="match status" value="1"/>
</dbReference>
<evidence type="ECO:0000259" key="9">
    <source>
        <dbReference type="PROSITE" id="PS50157"/>
    </source>
</evidence>
<keyword evidence="3" id="KW-0677">Repeat</keyword>
<dbReference type="GO" id="GO:0003677">
    <property type="term" value="F:DNA binding"/>
    <property type="evidence" value="ECO:0007669"/>
    <property type="project" value="UniProtKB-KW"/>
</dbReference>
<evidence type="ECO:0000256" key="3">
    <source>
        <dbReference type="ARBA" id="ARBA00022737"/>
    </source>
</evidence>
<evidence type="ECO:0000256" key="1">
    <source>
        <dbReference type="ARBA" id="ARBA00004123"/>
    </source>
</evidence>
<dbReference type="InterPro" id="IPR013087">
    <property type="entry name" value="Znf_C2H2_type"/>
</dbReference>
<dbReference type="InterPro" id="IPR050331">
    <property type="entry name" value="Zinc_finger"/>
</dbReference>
<feature type="compositionally biased region" description="Basic residues" evidence="8">
    <location>
        <begin position="45"/>
        <end position="58"/>
    </location>
</feature>
<dbReference type="GO" id="GO:0005634">
    <property type="term" value="C:nucleus"/>
    <property type="evidence" value="ECO:0007669"/>
    <property type="project" value="UniProtKB-SubCell"/>
</dbReference>
<evidence type="ECO:0000256" key="8">
    <source>
        <dbReference type="SAM" id="MobiDB-lite"/>
    </source>
</evidence>
<dbReference type="AlphaFoldDB" id="A0AAW2I676"/>
<dbReference type="FunFam" id="3.30.160.60:FF:000478">
    <property type="entry name" value="Zinc finger protein 133"/>
    <property type="match status" value="1"/>
</dbReference>
<sequence length="929" mass="105824">MSDQGTDSSRRGQDDEPATATTETLQEIKTEPDSEPDCLESQVSPKRRLRRSNRKKTKVTSANDNITMEEDFQHHSALGDDIFDALNSLDTELTGDKKLNKTMHELYDGTDLKSESTSQSYPGYTAVEPNPTHPNYKQSEIMFPRMPILNDDLSYEPKKTTNAMDEFLSFNNSNGTKPDKGDESGQETSDFKMGDDSYLNMVSMLNDNYPKIDLNGISVDKPVDVVVGLPDHFVIRNYNMAEKIDSEKMLNENRYHSDFILSDNDFLPNSKPLNETRNYEGSSNLMSDHVLNLDFTNNQMYVNKNYSALKSAGSKNSENVSDYNFGNSAVLNLNYGDNTYCYMEDQREKSYSAYDNNNKPINENKENIQELSFEENGNGLPDIDLNLNKNLTYDKEEEKFSPSIKQIKKLKLDRKRSMNTLNDEDDEFKAFGFKYDSKGMIDCNKENNLHYVRYQNLGDRSIKIWQCGVCGKDFRHQYTLTRHLPTHTDERNYKCETCGKAFRQMSTLSQHRAIHSDARPYVCEFCRKTFNRVSTLISHKKTHSDYKPHKCHICGKAFHQKGNLRNHIFTHTNERPYKCDICTKGFNQMSNLMCHKAHTHSEKGMYPCIRCGEVFNKRFSLRTHEEYVHGIKYPSRDINNEAKKNLRIVHMPNEDRGNIEHFDKTIKQGALNRCPLQRLKITKTYVTEKGVVTEKSTCVGIVIDLIKTKAMETAIQNGQTPFALFKPCSGIPVLVKVLNANGDTQHMLVPATPDDLKMAGKITVAPNAESNNVKTVQIKVPVVATVIQTFDEMGKMQIDIEPPGPELENQNDELQKNSAPAPAYKVEPEIFCEPMESENDAVHEYIPPCDTSNVQLLSIDEAKKIFNGPNKILGEEENNQCNDFGTFGTIMTFMRNNDYAVDGQNQSHVSSAGNPDTEELYLVTKEEVE</sequence>
<keyword evidence="5" id="KW-0862">Zinc</keyword>
<feature type="region of interest" description="Disordered" evidence="8">
    <location>
        <begin position="112"/>
        <end position="135"/>
    </location>
</feature>
<dbReference type="EMBL" id="JARGDH010000002">
    <property type="protein sequence ID" value="KAL0277283.1"/>
    <property type="molecule type" value="Genomic_DNA"/>
</dbReference>
<comment type="subcellular location">
    <subcellularLocation>
        <location evidence="1">Nucleus</location>
    </subcellularLocation>
</comment>
<dbReference type="PROSITE" id="PS00028">
    <property type="entry name" value="ZINC_FINGER_C2H2_1"/>
    <property type="match status" value="6"/>
</dbReference>
<feature type="domain" description="C2H2-type" evidence="9">
    <location>
        <begin position="577"/>
        <end position="605"/>
    </location>
</feature>
<protein>
    <recommendedName>
        <fullName evidence="9">C2H2-type domain-containing protein</fullName>
    </recommendedName>
</protein>
<dbReference type="GO" id="GO:0032502">
    <property type="term" value="P:developmental process"/>
    <property type="evidence" value="ECO:0007669"/>
    <property type="project" value="UniProtKB-ARBA"/>
</dbReference>
<keyword evidence="6" id="KW-0539">Nucleus</keyword>
<feature type="compositionally biased region" description="Basic and acidic residues" evidence="8">
    <location>
        <begin position="177"/>
        <end position="190"/>
    </location>
</feature>
<evidence type="ECO:0000313" key="10">
    <source>
        <dbReference type="EMBL" id="KAL0277283.1"/>
    </source>
</evidence>
<feature type="region of interest" description="Disordered" evidence="8">
    <location>
        <begin position="169"/>
        <end position="190"/>
    </location>
</feature>
<feature type="region of interest" description="Disordered" evidence="8">
    <location>
        <begin position="1"/>
        <end position="68"/>
    </location>
</feature>
<feature type="domain" description="C2H2-type" evidence="9">
    <location>
        <begin position="465"/>
        <end position="492"/>
    </location>
</feature>
<feature type="domain" description="C2H2-type" evidence="9">
    <location>
        <begin position="606"/>
        <end position="634"/>
    </location>
</feature>
<reference evidence="10" key="1">
    <citation type="journal article" date="2024" name="Gigascience">
        <title>Chromosome-level genome of the poultry shaft louse Menopon gallinae provides insight into the host-switching and adaptive evolution of parasitic lice.</title>
        <authorList>
            <person name="Xu Y."/>
            <person name="Ma L."/>
            <person name="Liu S."/>
            <person name="Liang Y."/>
            <person name="Liu Q."/>
            <person name="He Z."/>
            <person name="Tian L."/>
            <person name="Duan Y."/>
            <person name="Cai W."/>
            <person name="Li H."/>
            <person name="Song F."/>
        </authorList>
    </citation>
    <scope>NUCLEOTIDE SEQUENCE</scope>
    <source>
        <strain evidence="10">Cailab_2023a</strain>
    </source>
</reference>
<dbReference type="SMART" id="SM00355">
    <property type="entry name" value="ZnF_C2H2"/>
    <property type="match status" value="6"/>
</dbReference>
<proteinExistence type="predicted"/>
<evidence type="ECO:0000256" key="2">
    <source>
        <dbReference type="ARBA" id="ARBA00022723"/>
    </source>
</evidence>
<evidence type="ECO:0000256" key="6">
    <source>
        <dbReference type="ARBA" id="ARBA00023242"/>
    </source>
</evidence>
<dbReference type="PANTHER" id="PTHR16515:SF35">
    <property type="entry name" value="FEZ FAMILY ZINC FINGER PROTEIN 2"/>
    <property type="match status" value="1"/>
</dbReference>
<dbReference type="PANTHER" id="PTHR16515">
    <property type="entry name" value="PR DOMAIN ZINC FINGER PROTEIN"/>
    <property type="match status" value="1"/>
</dbReference>
<dbReference type="GO" id="GO:0010468">
    <property type="term" value="P:regulation of gene expression"/>
    <property type="evidence" value="ECO:0007669"/>
    <property type="project" value="TreeGrafter"/>
</dbReference>
<name>A0AAW2I676_9NEOP</name>
<accession>A0AAW2I676</accession>
<dbReference type="InterPro" id="IPR036236">
    <property type="entry name" value="Znf_C2H2_sf"/>
</dbReference>
<dbReference type="GO" id="GO:0008270">
    <property type="term" value="F:zinc ion binding"/>
    <property type="evidence" value="ECO:0007669"/>
    <property type="project" value="UniProtKB-KW"/>
</dbReference>
<comment type="caution">
    <text evidence="10">The sequence shown here is derived from an EMBL/GenBank/DDBJ whole genome shotgun (WGS) entry which is preliminary data.</text>
</comment>
<evidence type="ECO:0000256" key="4">
    <source>
        <dbReference type="ARBA" id="ARBA00022771"/>
    </source>
</evidence>
<dbReference type="Gene3D" id="3.30.160.60">
    <property type="entry name" value="Classic Zinc Finger"/>
    <property type="match status" value="5"/>
</dbReference>
<dbReference type="Pfam" id="PF00096">
    <property type="entry name" value="zf-C2H2"/>
    <property type="match status" value="4"/>
</dbReference>
<feature type="domain" description="C2H2-type" evidence="9">
    <location>
        <begin position="549"/>
        <end position="576"/>
    </location>
</feature>
<keyword evidence="4 7" id="KW-0863">Zinc-finger</keyword>
<evidence type="ECO:0000256" key="7">
    <source>
        <dbReference type="PROSITE-ProRule" id="PRU00042"/>
    </source>
</evidence>
<dbReference type="FunFam" id="3.30.160.60:FF:000870">
    <property type="entry name" value="zinc finger protein 197 isoform X1"/>
    <property type="match status" value="1"/>
</dbReference>
<feature type="domain" description="C2H2-type" evidence="9">
    <location>
        <begin position="521"/>
        <end position="548"/>
    </location>
</feature>